<dbReference type="InParanoid" id="A0A2I4CB54"/>
<gene>
    <name evidence="9" type="primary">popdc3</name>
</gene>
<keyword evidence="8" id="KW-1185">Reference proteome</keyword>
<dbReference type="InterPro" id="IPR055272">
    <property type="entry name" value="POPDC1-3_dom"/>
</dbReference>
<dbReference type="InterPro" id="IPR018490">
    <property type="entry name" value="cNMP-bd_dom_sf"/>
</dbReference>
<keyword evidence="4 6" id="KW-1133">Transmembrane helix</keyword>
<keyword evidence="3 6" id="KW-0812">Transmembrane</keyword>
<comment type="similarity">
    <text evidence="2">Belongs to the popeye family.</text>
</comment>
<reference evidence="9" key="1">
    <citation type="submission" date="2025-08" db="UniProtKB">
        <authorList>
            <consortium name="RefSeq"/>
        </authorList>
    </citation>
    <scope>IDENTIFICATION</scope>
    <source>
        <strain evidence="9">Quisiro</strain>
        <tissue evidence="9">Liver</tissue>
    </source>
</reference>
<feature type="transmembrane region" description="Helical" evidence="6">
    <location>
        <begin position="85"/>
        <end position="104"/>
    </location>
</feature>
<keyword evidence="5 6" id="KW-0472">Membrane</keyword>
<sequence>MEPLDFGSLNFTSEPAGSGFPLCEQWRDGSEGSVFHLSNILLFLGLMGGSGFYGVLYMFTFLTLGFFCCTLWAWSDPCTTDSFLWSLALFGVCLGQALLISYRLRRLSFDKDFQELYNLKFKKLGVSLTYFKKIVASSDGSVCTLEKGQVFAVEGKTPIDKLSLLLSGRIRVTVNGEFLHYIYPFQFLDSPEWDSLRPSEEAAFQVTLQADEPCRYVAWRRKKLYLLFAKHRYIARIFALVVRNDISEKLYSLSEKACDGAGHRYDLRLPTFCHMPWTEIEKTDGLRQIPAQGERSAVLVSSVCQ</sequence>
<evidence type="ECO:0000313" key="9">
    <source>
        <dbReference type="RefSeq" id="XP_013877214.1"/>
    </source>
</evidence>
<evidence type="ECO:0000256" key="4">
    <source>
        <dbReference type="ARBA" id="ARBA00022989"/>
    </source>
</evidence>
<dbReference type="InterPro" id="IPR006916">
    <property type="entry name" value="POPDC1-3"/>
</dbReference>
<feature type="transmembrane region" description="Helical" evidence="6">
    <location>
        <begin position="40"/>
        <end position="73"/>
    </location>
</feature>
<evidence type="ECO:0000313" key="8">
    <source>
        <dbReference type="Proteomes" id="UP000192220"/>
    </source>
</evidence>
<dbReference type="GO" id="GO:0042383">
    <property type="term" value="C:sarcolemma"/>
    <property type="evidence" value="ECO:0007669"/>
    <property type="project" value="TreeGrafter"/>
</dbReference>
<dbReference type="GO" id="GO:0042391">
    <property type="term" value="P:regulation of membrane potential"/>
    <property type="evidence" value="ECO:0007669"/>
    <property type="project" value="TreeGrafter"/>
</dbReference>
<organism evidence="8 9">
    <name type="scientific">Austrofundulus limnaeus</name>
    <name type="common">Annual killifish</name>
    <dbReference type="NCBI Taxonomy" id="52670"/>
    <lineage>
        <taxon>Eukaryota</taxon>
        <taxon>Metazoa</taxon>
        <taxon>Chordata</taxon>
        <taxon>Craniata</taxon>
        <taxon>Vertebrata</taxon>
        <taxon>Euteleostomi</taxon>
        <taxon>Actinopterygii</taxon>
        <taxon>Neopterygii</taxon>
        <taxon>Teleostei</taxon>
        <taxon>Neoteleostei</taxon>
        <taxon>Acanthomorphata</taxon>
        <taxon>Ovalentaria</taxon>
        <taxon>Atherinomorphae</taxon>
        <taxon>Cyprinodontiformes</taxon>
        <taxon>Rivulidae</taxon>
        <taxon>Austrofundulus</taxon>
    </lineage>
</organism>
<dbReference type="RefSeq" id="XP_013877214.1">
    <property type="nucleotide sequence ID" value="XM_014021760.1"/>
</dbReference>
<dbReference type="GO" id="GO:0007519">
    <property type="term" value="P:skeletal muscle tissue development"/>
    <property type="evidence" value="ECO:0007669"/>
    <property type="project" value="TreeGrafter"/>
</dbReference>
<protein>
    <submittedName>
        <fullName evidence="9">Popeye domain-containing protein 3</fullName>
    </submittedName>
</protein>
<dbReference type="Proteomes" id="UP000192220">
    <property type="component" value="Unplaced"/>
</dbReference>
<comment type="subcellular location">
    <subcellularLocation>
        <location evidence="1">Membrane</location>
        <topology evidence="1">Multi-pass membrane protein</topology>
    </subcellularLocation>
</comment>
<dbReference type="GO" id="GO:0007507">
    <property type="term" value="P:heart development"/>
    <property type="evidence" value="ECO:0007669"/>
    <property type="project" value="TreeGrafter"/>
</dbReference>
<dbReference type="Pfam" id="PF04831">
    <property type="entry name" value="POPDC1-3"/>
    <property type="match status" value="1"/>
</dbReference>
<evidence type="ECO:0000256" key="1">
    <source>
        <dbReference type="ARBA" id="ARBA00004141"/>
    </source>
</evidence>
<accession>A0A2I4CB54</accession>
<dbReference type="PANTHER" id="PTHR12101:SF18">
    <property type="entry name" value="POPEYE DOMAIN-CONTAINING PROTEIN 3"/>
    <property type="match status" value="1"/>
</dbReference>
<dbReference type="AlphaFoldDB" id="A0A2I4CB54"/>
<dbReference type="STRING" id="52670.A0A2I4CB54"/>
<dbReference type="SUPFAM" id="SSF51206">
    <property type="entry name" value="cAMP-binding domain-like"/>
    <property type="match status" value="1"/>
</dbReference>
<evidence type="ECO:0000256" key="6">
    <source>
        <dbReference type="SAM" id="Phobius"/>
    </source>
</evidence>
<evidence type="ECO:0000256" key="2">
    <source>
        <dbReference type="ARBA" id="ARBA00007146"/>
    </source>
</evidence>
<dbReference type="OrthoDB" id="425611at2759"/>
<dbReference type="GO" id="GO:0051146">
    <property type="term" value="P:striated muscle cell differentiation"/>
    <property type="evidence" value="ECO:0007669"/>
    <property type="project" value="TreeGrafter"/>
</dbReference>
<dbReference type="KEGG" id="alim:106527009"/>
<evidence type="ECO:0000256" key="5">
    <source>
        <dbReference type="ARBA" id="ARBA00023136"/>
    </source>
</evidence>
<evidence type="ECO:0000256" key="3">
    <source>
        <dbReference type="ARBA" id="ARBA00022692"/>
    </source>
</evidence>
<dbReference type="PANTHER" id="PTHR12101">
    <property type="entry name" value="POPEYE DOMAIN CONTAINING PROTEIN"/>
    <property type="match status" value="1"/>
</dbReference>
<dbReference type="CTD" id="64208"/>
<name>A0A2I4CB54_AUSLI</name>
<evidence type="ECO:0000259" key="7">
    <source>
        <dbReference type="Pfam" id="PF04831"/>
    </source>
</evidence>
<dbReference type="GO" id="GO:0030552">
    <property type="term" value="F:cAMP binding"/>
    <property type="evidence" value="ECO:0007669"/>
    <property type="project" value="TreeGrafter"/>
</dbReference>
<feature type="domain" description="POPDC1-3" evidence="7">
    <location>
        <begin position="31"/>
        <end position="256"/>
    </location>
</feature>
<proteinExistence type="inferred from homology"/>